<feature type="domain" description="Bacterial Ig" evidence="2">
    <location>
        <begin position="408"/>
        <end position="490"/>
    </location>
</feature>
<evidence type="ECO:0000259" key="3">
    <source>
        <dbReference type="Pfam" id="PF22783"/>
    </source>
</evidence>
<dbReference type="InterPro" id="IPR010221">
    <property type="entry name" value="VCBS_dom"/>
</dbReference>
<dbReference type="InterPro" id="IPR039329">
    <property type="entry name" value="SIAE"/>
</dbReference>
<feature type="domain" description="Bacterial Ig" evidence="2">
    <location>
        <begin position="2021"/>
        <end position="2103"/>
    </location>
</feature>
<dbReference type="Gene3D" id="2.60.40.10">
    <property type="entry name" value="Immunoglobulins"/>
    <property type="match status" value="29"/>
</dbReference>
<dbReference type="Pfam" id="PF17963">
    <property type="entry name" value="Big_9"/>
    <property type="match status" value="1"/>
</dbReference>
<feature type="domain" description="Bacterial Ig" evidence="2">
    <location>
        <begin position="1600"/>
        <end position="1679"/>
    </location>
</feature>
<feature type="domain" description="Bacterial Ig" evidence="2">
    <location>
        <begin position="831"/>
        <end position="912"/>
    </location>
</feature>
<feature type="domain" description="Bacterial Ig" evidence="2">
    <location>
        <begin position="239"/>
        <end position="320"/>
    </location>
</feature>
<dbReference type="Pfam" id="PF17936">
    <property type="entry name" value="Big_6"/>
    <property type="match status" value="29"/>
</dbReference>
<feature type="compositionally biased region" description="Low complexity" evidence="1">
    <location>
        <begin position="1330"/>
        <end position="1342"/>
    </location>
</feature>
<feature type="domain" description="Bacterial Ig" evidence="2">
    <location>
        <begin position="577"/>
        <end position="659"/>
    </location>
</feature>
<feature type="domain" description="Biofilm-associated protein BapA-like prefix-like" evidence="3">
    <location>
        <begin position="1"/>
        <end position="112"/>
    </location>
</feature>
<dbReference type="InterPro" id="IPR019960">
    <property type="entry name" value="T1SS_VCA0849"/>
</dbReference>
<sequence length="3518" mass="345007">MNNISITEKDNGQVSLVNTPTGEIVLSSPSIVKLQLDRNDIASMTRSGNDLVVTLHSGERVVLKNFYAAGEQGASELVLEESDGALWWIKNPAEQSQFEAITSLDDIMSGYAEAEGGGFSNLWMGLGALAGLTGGVIALASGGGNNRHETSSPTAPNAPADLAVAGDGTAISGNAEPGSTVTVTDGGGNTLGSVEVGEDGSFTVPLNPPPTNGESITVIVSDAAGNSSSTTITAPDTTAPDAPTNLAVAGDGTAISGNAEPGSTVTVTDGGGNTLGSVEVGEDGSFTVPLNPPPTNGESITVIVSDAAGNSSSTTITAPDTTAPDAPTNLAVAGDGTAISGNAEPGSTVTVTDGGGNNLGSVEVGEDGSFTIPLNPPPTNGESITVIVSDAAGNASPPTTVTAPDTTAPDTPTDLAVAGDGTAISGNAEPGSTVTVTDGDGNNLGSVEVGEDGSFTVPLNPPPTNGESITVIVSDAAGNASPPTTVTAPDTTAPDVPTDLAVAGDGTTVSGNAEPGSTVTVTDADGNNLGSVDVGEDGSFTVPLTPPPTNGESLTVIVSDAAGNSSSTTITAPDITAPDAPTNLVVAEDGTAVSGNAEPGSTVTLTDASDNIIGSAVVDADGSFTISLTPALLNGESITATATDAADNVSAPTTTAAPDITAPNAPTDLAVAGDGTAISGNAEPGSTVTVTDGGGNTLGSVEVGEDGSFTVPLNPPPTNGESLTVIVSDAAGNSSSTTITAPDTTAPDAPTNLAVAGDGTAISGNAEPGSTVTVTDGGGNNLGSVEVGEDGSFTVPLNPPPTNGESLTVIISDATGNASPPTTVTAPDTTAPDAPTDLAVAGDGTTVSGNAEPGSTVTVTDGSGNTLGSVEVGEDGSFTVPLNPPPTNGESLTVIVSDAASNSSSTTITAPDITAPDAPTDLAVAGDGTAVSGNAEPGSTVTVTDGGGNNLGSVDVGEDGSFTVPLTPPPTNGESLTVIVSDAAGNSSSTTITAPDITAPDAPTNLVVAEDGTAVSGNAEPGSTVTVTDGGGNTLGSVDVGENGSFTVPLNPPPTNGESLTVIVSDAAGNTSPPTTVTAPDTTAPDAPHAYISEDGLTISGTAEAGSTVNVTLPDGSTLDATAADDGTWSRSLPETLNAGQQLNVTATDNAGNTSTPVTVTVPDTSLPDTTPPDAPEAAVSADGLTVSGNAEPGSTITITLPGGDTVETSADAFGRYTVELPAALLNGESLTVTATDAAGNVSAPTTAIAPDTTAPDAPTDLAVVGDGTAISGNAEPGSTVTVTDGGGNTLGSVEVGEDGSFTVPLNPPLTNGETVTATATDTAGNTSLPTTVTAPDTTAPDAPHAYISEDGLTISGTAEAGSTVNVTLPDGSTLDATAADDGTWSLSLPVTLNAGQQLTVTATDNAGNTSTSVTVTVPDTTLPDTTPPDAPEAAVSADGLTVSGNAEPGSTVTITLPGGDTVETSADAFGRYTVELPAALLNGESLTVTATDAAGNVSAPTTVTAPDTTAPDAPHAYISEDGLTISGTAEAGSTVNVTLPDGSTLDITAADDGTWSLSLPVTLNAGQQLTVTATDNAGNTSTSVTVTVPDTSLPDTTPPDAPEAAVSVDGLTVSGNAEPGSTITITLPDGTRMETSADAFGRYTVELPAALLNGESLTVTATDAAGNVSAPTTAIAPDTTAPDVPTNLVVAEDGTTVSGNAEPGSTVTVTDGGGNTLGSVEVGEDGSFTVPLNPPPTNGESLTVIVSDAAGNSSSTTVTAPDITAPDAPTNLVVAEDGTAVSGNAEPGSTVTLTDASDNIIGSAVVDADGSFTISLTPALLNGESITATATDAADNVSAPTTTAAPDITAPNAPTDLAVAEDGTAISGNAEPGSTVTVTDGGGTTLGSAVANADGSFSVPLTPPAANGEVLTVTATDAAGNISVSINTTAPDITAPDAPTNLVVAEDGTAVSGNTEPGSTVTLTDASDNIIGSAAVDADGSFTISLTPALLNGESLTVTATDAAGNVSAPTTVAAPDITAPDAPTDLAVAGDGTAVSGNAEPGSTVTVTDANGTTLGSAVANADGSFTVPLTPPAANGEVLTITATDAAGNISESINTTAPDITAPDAPTNLVVAEDGTAVSGNAEPGSTVTLTDASDNIIGSAAVDADGSFTISLTPALLNGESITATATDAADNVSAPATTAAPDITAPNAPTVLTVAGDGTAVSGNAEPGSTVTVTDASDNILGSAAANADGSFTVPLTPPAANGESLTVTATDAAGNASAPTTATAPDITAPDAPHAYISEDGLTISGTAEAGSTVNVTLPDGSTLDITAADDGTWSLSLPVTLNAGQQLTVTATDNAGNTSTSVTVTVPDTSLPDTTPPDAPEAAVSADGLTVSGDAEPDSNITITLPDGTRMETSADAFGRYTVELPAALLNGESLTVTATDAAGNVSAPTTVTAPDTTAPDAPTDLAVAGDGTAVSGNAEPGSTVTVTDASDNILGSAVVNEDGSFTISLTPALLNGESITATATDAAGNVSAPTTTTAPDITAPDAPANLAIAEDGTTVSGNAEPGSTVTVTDASDNILGSAVVDADGSFSVPLTPPPTNGESLTITATDAADNVSPPATITAPVVILEANDNIVELDLTTDAAITTESYSDWGILVVGALGNLLSLLGDNNAQVTFTIDDGATADVALEASATGGVLSLLNSMGVIVQQYNEDTSAWNTVINTAEPQWASLLTIGTNSIALNVEDLDGGTYRALAYNTTLLAIGSYTAINATVTQTAPGAIEGETSVSGNVITDVDPEHGADVTPSGTVLTQVVNAAGDVTVIDQDGTIVQGTYGTLSINQDGDYTYTLTDTSSAVLSKTDSFSYTLSANGVTVSADLIIELGEQPAVPGNVVATDNDASIVFDTTVTAIDNGASAQSGFTLLNIGLGDVLNVGILDDIANPIIFDVEDGTTRTMTLQAEVGGLSLVANFNLHIYKFNAATQQYELHREEIDWLRATAFTGESDELTLTLDGGQYLFLLDTASGLTAVTGYTLHILEDHVYTVESVSASTSGNVMEDDIAPADSVVSMVNGVAIAAEGTTEITGAYGVLAIDALGHYTYTLNAGIGADGITAPDSFVYTVRAPDGETDSGTLNIHLSSSPLTAVDDSVALATTAAQVEGSYSDNNAGSISWDSALWSSTAGSGSGTISVAENTAVKGAAITFNVSTLSAGTVTIDWTLSSSSGEVVDSGTLSSGALNRTVTVPLRSDVELAAGDYTLDIEGSVGPLSVSTITITASVAGTSVQLDNFQTAANVADVEGNIFDGSGSENNAADQLVSVETALSITDVNGTVTTLDPYVTSDATATVAGHYGVLTLNIGGSYRYALNDNVALEDIIQKETFDYTLTADNGETANATLTIDLALQVNGTRHDDIATSSAYDDTFSLGAGADTLIFNLLDDADTTGGNGSDSWTDFSLAEGDRIDISQLLQGWDGSAANAGDWISVESVNGNTVISIDRDGQGSAFSSTELITLQSTQITLDELLENNAIIG</sequence>
<dbReference type="InterPro" id="IPR041498">
    <property type="entry name" value="Big_6"/>
</dbReference>
<dbReference type="Proteomes" id="UP001379444">
    <property type="component" value="Chromosome"/>
</dbReference>
<dbReference type="NCBIfam" id="TIGR01965">
    <property type="entry name" value="VCBS_repeat"/>
    <property type="match status" value="2"/>
</dbReference>
<feature type="domain" description="Bacterial Ig" evidence="2">
    <location>
        <begin position="493"/>
        <end position="574"/>
    </location>
</feature>
<feature type="region of interest" description="Disordered" evidence="1">
    <location>
        <begin position="1405"/>
        <end position="1434"/>
    </location>
</feature>
<proteinExistence type="predicted"/>
<feature type="domain" description="Bacterial Ig" evidence="2">
    <location>
        <begin position="155"/>
        <end position="236"/>
    </location>
</feature>
<dbReference type="EMBL" id="CP125967">
    <property type="protein sequence ID" value="WWO38599.1"/>
    <property type="molecule type" value="Genomic_DNA"/>
</dbReference>
<keyword evidence="5" id="KW-1185">Reference proteome</keyword>
<gene>
    <name evidence="4" type="ORF">QNA12_00715</name>
</gene>
<evidence type="ECO:0000259" key="2">
    <source>
        <dbReference type="Pfam" id="PF17936"/>
    </source>
</evidence>
<feature type="domain" description="Bacterial Ig" evidence="2">
    <location>
        <begin position="1682"/>
        <end position="1763"/>
    </location>
</feature>
<feature type="domain" description="Bacterial Ig" evidence="2">
    <location>
        <begin position="662"/>
        <end position="743"/>
    </location>
</feature>
<feature type="domain" description="Bacterial Ig" evidence="2">
    <location>
        <begin position="2365"/>
        <end position="2444"/>
    </location>
</feature>
<feature type="domain" description="Bacterial Ig" evidence="2">
    <location>
        <begin position="1851"/>
        <end position="1933"/>
    </location>
</feature>
<feature type="domain" description="Bacterial Ig" evidence="2">
    <location>
        <begin position="1340"/>
        <end position="1420"/>
    </location>
</feature>
<feature type="domain" description="Bacterial Ig" evidence="2">
    <location>
        <begin position="999"/>
        <end position="1081"/>
    </location>
</feature>
<dbReference type="NCBIfam" id="NF045619">
    <property type="entry name" value="adhes_GNV_Cterm"/>
    <property type="match status" value="1"/>
</dbReference>
<feature type="domain" description="Bacterial Ig" evidence="2">
    <location>
        <begin position="1084"/>
        <end position="1164"/>
    </location>
</feature>
<organism evidence="4 5">
    <name type="scientific">Pectobacterium cacticida</name>
    <dbReference type="NCBI Taxonomy" id="69221"/>
    <lineage>
        <taxon>Bacteria</taxon>
        <taxon>Pseudomonadati</taxon>
        <taxon>Pseudomonadota</taxon>
        <taxon>Gammaproteobacteria</taxon>
        <taxon>Enterobacterales</taxon>
        <taxon>Pectobacteriaceae</taxon>
        <taxon>Pectobacterium</taxon>
    </lineage>
</organism>
<dbReference type="InterPro" id="IPR048051">
    <property type="entry name" value="BapA-like_prefix-like"/>
</dbReference>
<evidence type="ECO:0000313" key="4">
    <source>
        <dbReference type="EMBL" id="WWO38599.1"/>
    </source>
</evidence>
<feature type="domain" description="Bacterial Ig" evidence="2">
    <location>
        <begin position="1766"/>
        <end position="1848"/>
    </location>
</feature>
<feature type="region of interest" description="Disordered" evidence="1">
    <location>
        <begin position="1271"/>
        <end position="1290"/>
    </location>
</feature>
<feature type="domain" description="Bacterial Ig" evidence="2">
    <location>
        <begin position="1936"/>
        <end position="2018"/>
    </location>
</feature>
<feature type="domain" description="Bacterial Ig" evidence="2">
    <location>
        <begin position="1429"/>
        <end position="1508"/>
    </location>
</feature>
<name>A0ABZ2GC77_9GAMM</name>
<feature type="domain" description="Bacterial Ig" evidence="2">
    <location>
        <begin position="2191"/>
        <end position="2273"/>
    </location>
</feature>
<feature type="domain" description="Bacterial Ig" evidence="2">
    <location>
        <begin position="1511"/>
        <end position="1591"/>
    </location>
</feature>
<reference evidence="4 5" key="1">
    <citation type="journal article" date="2024" name="Front. Plant Sci.">
        <title>Comprehensive phenomic and genomic studies of the species, Pectobacterium cacticida and proposal for reclassification as Alcorniella cacticida comb. nov.</title>
        <authorList>
            <person name="Jonca J."/>
            <person name="Pirhonen M."/>
            <person name="Waleron M.M."/>
            <person name="Gawor J."/>
            <person name="Mrozik A."/>
            <person name="Smoktunowicz M."/>
            <person name="Waleron K."/>
            <person name="Waleron M."/>
        </authorList>
    </citation>
    <scope>NUCLEOTIDE SEQUENCE [LARGE SCALE GENOMIC DNA]</scope>
    <source>
        <strain evidence="4 5">DPMP6</strain>
    </source>
</reference>
<dbReference type="RefSeq" id="WP_264497388.1">
    <property type="nucleotide sequence ID" value="NZ_CP109947.1"/>
</dbReference>
<feature type="domain" description="Bacterial Ig" evidence="2">
    <location>
        <begin position="1173"/>
        <end position="1252"/>
    </location>
</feature>
<feature type="domain" description="Bacterial Ig" evidence="2">
    <location>
        <begin position="2106"/>
        <end position="2188"/>
    </location>
</feature>
<dbReference type="NCBIfam" id="NF033677">
    <property type="entry name" value="biofilm_BapA_N"/>
    <property type="match status" value="1"/>
</dbReference>
<feature type="domain" description="Bacterial Ig" evidence="2">
    <location>
        <begin position="2447"/>
        <end position="2529"/>
    </location>
</feature>
<feature type="region of interest" description="Disordered" evidence="1">
    <location>
        <begin position="423"/>
        <end position="446"/>
    </location>
</feature>
<protein>
    <submittedName>
        <fullName evidence="4">Ig-like domain-containing protein</fullName>
    </submittedName>
</protein>
<feature type="domain" description="Bacterial Ig" evidence="2">
    <location>
        <begin position="2532"/>
        <end position="2613"/>
    </location>
</feature>
<feature type="domain" description="Bacterial Ig" evidence="2">
    <location>
        <begin position="323"/>
        <end position="405"/>
    </location>
</feature>
<dbReference type="NCBIfam" id="NF033510">
    <property type="entry name" value="Ca_tandemer"/>
    <property type="match status" value="29"/>
</dbReference>
<evidence type="ECO:0000256" key="1">
    <source>
        <dbReference type="SAM" id="MobiDB-lite"/>
    </source>
</evidence>
<feature type="domain" description="Bacterial Ig" evidence="2">
    <location>
        <begin position="746"/>
        <end position="828"/>
    </location>
</feature>
<feature type="domain" description="Bacterial Ig" evidence="2">
    <location>
        <begin position="915"/>
        <end position="996"/>
    </location>
</feature>
<dbReference type="NCBIfam" id="TIGR03661">
    <property type="entry name" value="T1SS_VCA0849"/>
    <property type="match status" value="1"/>
</dbReference>
<feature type="compositionally biased region" description="Low complexity" evidence="1">
    <location>
        <begin position="1410"/>
        <end position="1425"/>
    </location>
</feature>
<accession>A0ABZ2GC77</accession>
<dbReference type="Pfam" id="PF22783">
    <property type="entry name" value="BapA_N"/>
    <property type="match status" value="1"/>
</dbReference>
<feature type="domain" description="Bacterial Ig" evidence="2">
    <location>
        <begin position="1255"/>
        <end position="1337"/>
    </location>
</feature>
<dbReference type="PANTHER" id="PTHR22901:SF0">
    <property type="entry name" value="SIALATE O-ACETYLESTERASE"/>
    <property type="match status" value="1"/>
</dbReference>
<dbReference type="InterPro" id="IPR013783">
    <property type="entry name" value="Ig-like_fold"/>
</dbReference>
<dbReference type="InterPro" id="IPR055014">
    <property type="entry name" value="BapA_Bap-like_C"/>
</dbReference>
<feature type="domain" description="Bacterial Ig" evidence="2">
    <location>
        <begin position="2276"/>
        <end position="2356"/>
    </location>
</feature>
<evidence type="ECO:0000313" key="5">
    <source>
        <dbReference type="Proteomes" id="UP001379444"/>
    </source>
</evidence>
<feature type="region of interest" description="Disordered" evidence="1">
    <location>
        <begin position="1321"/>
        <end position="1342"/>
    </location>
</feature>
<dbReference type="PANTHER" id="PTHR22901">
    <property type="entry name" value="SIALATE O-ACETYLESTERASE"/>
    <property type="match status" value="1"/>
</dbReference>